<organism evidence="1 3">
    <name type="scientific">Yarrowia lipolytica</name>
    <name type="common">Candida lipolytica</name>
    <dbReference type="NCBI Taxonomy" id="4952"/>
    <lineage>
        <taxon>Eukaryota</taxon>
        <taxon>Fungi</taxon>
        <taxon>Dikarya</taxon>
        <taxon>Ascomycota</taxon>
        <taxon>Saccharomycotina</taxon>
        <taxon>Dipodascomycetes</taxon>
        <taxon>Dipodascales</taxon>
        <taxon>Dipodascales incertae sedis</taxon>
        <taxon>Yarrowia</taxon>
    </lineage>
</organism>
<accession>A0A1D8N515</accession>
<reference evidence="1 3" key="1">
    <citation type="journal article" date="2016" name="PLoS ONE">
        <title>Sequence Assembly of Yarrowia lipolytica Strain W29/CLIB89 Shows Transposable Element Diversity.</title>
        <authorList>
            <person name="Magnan C."/>
            <person name="Yu J."/>
            <person name="Chang I."/>
            <person name="Jahn E."/>
            <person name="Kanomata Y."/>
            <person name="Wu J."/>
            <person name="Zeller M."/>
            <person name="Oakes M."/>
            <person name="Baldi P."/>
            <person name="Sandmeyer S."/>
        </authorList>
    </citation>
    <scope>NUCLEOTIDE SEQUENCE [LARGE SCALE GENOMIC DNA]</scope>
    <source>
        <strain evidence="1">CLIB89</strain>
        <strain evidence="3">CLIB89(W29)</strain>
    </source>
</reference>
<dbReference type="AlphaFoldDB" id="A0A1D8N515"/>
<sequence length="172" mass="19085">MGHQWVLERFIESCHMKPGDFIIIRRDVSRRSWCRMLRRMRQQQFLEGGSGCGLEPAKRWSYTSVSLRGSSVFEGLQSFKDATQLGYLLGRVDKEVNSCDILNSGIVFVGSGWSGSPLLAAGAVVLPVLELQSKLSKHSVRNLRSWRLSLIRGLAGFRGVCGSTTLPGGDRL</sequence>
<dbReference type="VEuPathDB" id="FungiDB:YALI0_A16313g"/>
<dbReference type="VEuPathDB" id="FungiDB:YALI1_A16264g"/>
<evidence type="ECO:0000313" key="2">
    <source>
        <dbReference type="EMBL" id="RDW25566.1"/>
    </source>
</evidence>
<gene>
    <name evidence="2" type="ORF">B0I71DRAFT_170953</name>
    <name evidence="1" type="ORF">YALI1_A16264g</name>
</gene>
<proteinExistence type="predicted"/>
<evidence type="ECO:0000313" key="3">
    <source>
        <dbReference type="Proteomes" id="UP000182444"/>
    </source>
</evidence>
<dbReference type="Proteomes" id="UP000256601">
    <property type="component" value="Unassembled WGS sequence"/>
</dbReference>
<dbReference type="Proteomes" id="UP000182444">
    <property type="component" value="Chromosome 1A"/>
</dbReference>
<dbReference type="EMBL" id="CP017553">
    <property type="protein sequence ID" value="AOW00720.1"/>
    <property type="molecule type" value="Genomic_DNA"/>
</dbReference>
<protein>
    <submittedName>
        <fullName evidence="1">Uncharacterized protein</fullName>
    </submittedName>
</protein>
<reference evidence="2 4" key="2">
    <citation type="submission" date="2018-07" db="EMBL/GenBank/DDBJ databases">
        <title>Draft Genome Assemblies for Five Robust Yarrowia lipolytica Strains Exhibiting High Lipid Production and Pentose Sugar Utilization and Sugar Alcohol Secretion from Undetoxified Lignocellulosic Biomass Hydrolysates.</title>
        <authorList>
            <consortium name="DOE Joint Genome Institute"/>
            <person name="Walker C."/>
            <person name="Ryu S."/>
            <person name="Na H."/>
            <person name="Zane M."/>
            <person name="LaButti K."/>
            <person name="Lipzen A."/>
            <person name="Haridas S."/>
            <person name="Barry K."/>
            <person name="Grigoriev I.V."/>
            <person name="Quarterman J."/>
            <person name="Slininger P."/>
            <person name="Dien B."/>
            <person name="Trinh C.T."/>
        </authorList>
    </citation>
    <scope>NUCLEOTIDE SEQUENCE [LARGE SCALE GENOMIC DNA]</scope>
    <source>
        <strain evidence="2 4">YB392</strain>
    </source>
</reference>
<dbReference type="EMBL" id="KZ858999">
    <property type="protein sequence ID" value="RDW25566.1"/>
    <property type="molecule type" value="Genomic_DNA"/>
</dbReference>
<name>A0A1D8N515_YARLL</name>
<evidence type="ECO:0000313" key="4">
    <source>
        <dbReference type="Proteomes" id="UP000256601"/>
    </source>
</evidence>
<evidence type="ECO:0000313" key="1">
    <source>
        <dbReference type="EMBL" id="AOW00720.1"/>
    </source>
</evidence>